<dbReference type="Proteomes" id="UP001231189">
    <property type="component" value="Unassembled WGS sequence"/>
</dbReference>
<proteinExistence type="predicted"/>
<gene>
    <name evidence="2" type="ORF">QYE76_052609</name>
</gene>
<dbReference type="AlphaFoldDB" id="A0AAD8WLQ6"/>
<dbReference type="EMBL" id="JAUUTY010000003">
    <property type="protein sequence ID" value="KAK1664450.1"/>
    <property type="molecule type" value="Genomic_DNA"/>
</dbReference>
<reference evidence="2" key="1">
    <citation type="submission" date="2023-07" db="EMBL/GenBank/DDBJ databases">
        <title>A chromosome-level genome assembly of Lolium multiflorum.</title>
        <authorList>
            <person name="Chen Y."/>
            <person name="Copetti D."/>
            <person name="Kolliker R."/>
            <person name="Studer B."/>
        </authorList>
    </citation>
    <scope>NUCLEOTIDE SEQUENCE</scope>
    <source>
        <strain evidence="2">02402/16</strain>
        <tissue evidence="2">Leaf</tissue>
    </source>
</reference>
<protein>
    <submittedName>
        <fullName evidence="2">Uncharacterized protein</fullName>
    </submittedName>
</protein>
<keyword evidence="3" id="KW-1185">Reference proteome</keyword>
<evidence type="ECO:0000256" key="1">
    <source>
        <dbReference type="SAM" id="MobiDB-lite"/>
    </source>
</evidence>
<organism evidence="2 3">
    <name type="scientific">Lolium multiflorum</name>
    <name type="common">Italian ryegrass</name>
    <name type="synonym">Lolium perenne subsp. multiflorum</name>
    <dbReference type="NCBI Taxonomy" id="4521"/>
    <lineage>
        <taxon>Eukaryota</taxon>
        <taxon>Viridiplantae</taxon>
        <taxon>Streptophyta</taxon>
        <taxon>Embryophyta</taxon>
        <taxon>Tracheophyta</taxon>
        <taxon>Spermatophyta</taxon>
        <taxon>Magnoliopsida</taxon>
        <taxon>Liliopsida</taxon>
        <taxon>Poales</taxon>
        <taxon>Poaceae</taxon>
        <taxon>BOP clade</taxon>
        <taxon>Pooideae</taxon>
        <taxon>Poodae</taxon>
        <taxon>Poeae</taxon>
        <taxon>Poeae Chloroplast Group 2 (Poeae type)</taxon>
        <taxon>Loliodinae</taxon>
        <taxon>Loliinae</taxon>
        <taxon>Lolium</taxon>
    </lineage>
</organism>
<accession>A0AAD8WLQ6</accession>
<feature type="region of interest" description="Disordered" evidence="1">
    <location>
        <begin position="24"/>
        <end position="53"/>
    </location>
</feature>
<sequence>MLPRPPQTPLPHLLLLPGLRCPARSAPRTAADSEVRSAEEADAAAAGGGRHSWRSGWGRQRALVREQFFCPISSEIMRDLVVIASGKAMFPLLRFPFLPPSLLRNLGNM</sequence>
<evidence type="ECO:0000313" key="2">
    <source>
        <dbReference type="EMBL" id="KAK1664450.1"/>
    </source>
</evidence>
<name>A0AAD8WLQ6_LOLMU</name>
<evidence type="ECO:0000313" key="3">
    <source>
        <dbReference type="Proteomes" id="UP001231189"/>
    </source>
</evidence>
<comment type="caution">
    <text evidence="2">The sequence shown here is derived from an EMBL/GenBank/DDBJ whole genome shotgun (WGS) entry which is preliminary data.</text>
</comment>